<dbReference type="Proteomes" id="UP000054324">
    <property type="component" value="Unassembled WGS sequence"/>
</dbReference>
<evidence type="ECO:0000313" key="3">
    <source>
        <dbReference type="Proteomes" id="UP000054324"/>
    </source>
</evidence>
<name>A0A074ZUN1_OPIVI</name>
<reference evidence="2 3" key="1">
    <citation type="submission" date="2013-11" db="EMBL/GenBank/DDBJ databases">
        <title>Opisthorchis viverrini - life in the bile duct.</title>
        <authorList>
            <person name="Young N.D."/>
            <person name="Nagarajan N."/>
            <person name="Lin S.J."/>
            <person name="Korhonen P.K."/>
            <person name="Jex A.R."/>
            <person name="Hall R.S."/>
            <person name="Safavi-Hemami H."/>
            <person name="Kaewkong W."/>
            <person name="Bertrand D."/>
            <person name="Gao S."/>
            <person name="Seet Q."/>
            <person name="Wongkham S."/>
            <person name="Teh B.T."/>
            <person name="Wongkham C."/>
            <person name="Intapan P.M."/>
            <person name="Maleewong W."/>
            <person name="Yang X."/>
            <person name="Hu M."/>
            <person name="Wang Z."/>
            <person name="Hofmann A."/>
            <person name="Sternberg P.W."/>
            <person name="Tan P."/>
            <person name="Wang J."/>
            <person name="Gasser R.B."/>
        </authorList>
    </citation>
    <scope>NUCLEOTIDE SEQUENCE [LARGE SCALE GENOMIC DNA]</scope>
</reference>
<organism evidence="2 3">
    <name type="scientific">Opisthorchis viverrini</name>
    <name type="common">Southeast Asian liver fluke</name>
    <dbReference type="NCBI Taxonomy" id="6198"/>
    <lineage>
        <taxon>Eukaryota</taxon>
        <taxon>Metazoa</taxon>
        <taxon>Spiralia</taxon>
        <taxon>Lophotrochozoa</taxon>
        <taxon>Platyhelminthes</taxon>
        <taxon>Trematoda</taxon>
        <taxon>Digenea</taxon>
        <taxon>Opisthorchiida</taxon>
        <taxon>Opisthorchiata</taxon>
        <taxon>Opisthorchiidae</taxon>
        <taxon>Opisthorchis</taxon>
    </lineage>
</organism>
<dbReference type="RefSeq" id="XP_009177339.1">
    <property type="nucleotide sequence ID" value="XM_009179075.1"/>
</dbReference>
<evidence type="ECO:0008006" key="4">
    <source>
        <dbReference type="Google" id="ProtNLM"/>
    </source>
</evidence>
<dbReference type="AlphaFoldDB" id="A0A074ZUN1"/>
<dbReference type="GeneID" id="20329918"/>
<feature type="non-terminal residue" evidence="2">
    <location>
        <position position="124"/>
    </location>
</feature>
<protein>
    <recommendedName>
        <fullName evidence="4">Collagen triple helix repeat protein</fullName>
    </recommendedName>
</protein>
<feature type="region of interest" description="Disordered" evidence="1">
    <location>
        <begin position="87"/>
        <end position="124"/>
    </location>
</feature>
<accession>A0A074ZUN1</accession>
<evidence type="ECO:0000256" key="1">
    <source>
        <dbReference type="SAM" id="MobiDB-lite"/>
    </source>
</evidence>
<dbReference type="OrthoDB" id="10473856at2759"/>
<sequence length="124" mass="13319">MSPKGSTRAGILSGCSNPDRGSREAEVDFEPQNFQSIIRLTETRVLCLPDEPQEGRNRSWGVEEFSATFLNSCACVEQLLKQGLLRLKGEKGDRGEPGPPGPQGPPGTCPATCEPPAVQPTIIQ</sequence>
<keyword evidence="3" id="KW-1185">Reference proteome</keyword>
<proteinExistence type="predicted"/>
<dbReference type="CTD" id="20329918"/>
<dbReference type="EMBL" id="KL597496">
    <property type="protein sequence ID" value="KER18914.1"/>
    <property type="molecule type" value="Genomic_DNA"/>
</dbReference>
<evidence type="ECO:0000313" key="2">
    <source>
        <dbReference type="EMBL" id="KER18914.1"/>
    </source>
</evidence>
<feature type="region of interest" description="Disordered" evidence="1">
    <location>
        <begin position="1"/>
        <end position="25"/>
    </location>
</feature>
<gene>
    <name evidence="2" type="ORF">T265_15753</name>
</gene>
<dbReference type="KEGG" id="ovi:T265_15753"/>
<feature type="compositionally biased region" description="Pro residues" evidence="1">
    <location>
        <begin position="97"/>
        <end position="108"/>
    </location>
</feature>
<feature type="compositionally biased region" description="Basic and acidic residues" evidence="1">
    <location>
        <begin position="87"/>
        <end position="96"/>
    </location>
</feature>